<dbReference type="PANTHER" id="PTHR11360">
    <property type="entry name" value="MONOCARBOXYLATE TRANSPORTER"/>
    <property type="match status" value="1"/>
</dbReference>
<dbReference type="GO" id="GO:0016020">
    <property type="term" value="C:membrane"/>
    <property type="evidence" value="ECO:0007669"/>
    <property type="project" value="UniProtKB-SubCell"/>
</dbReference>
<evidence type="ECO:0000256" key="3">
    <source>
        <dbReference type="SAM" id="MobiDB-lite"/>
    </source>
</evidence>
<feature type="transmembrane region" description="Helical" evidence="4">
    <location>
        <begin position="319"/>
        <end position="342"/>
    </location>
</feature>
<feature type="region of interest" description="Disordered" evidence="3">
    <location>
        <begin position="1"/>
        <end position="39"/>
    </location>
</feature>
<feature type="transmembrane region" description="Helical" evidence="4">
    <location>
        <begin position="50"/>
        <end position="76"/>
    </location>
</feature>
<feature type="transmembrane region" description="Helical" evidence="4">
    <location>
        <begin position="348"/>
        <end position="368"/>
    </location>
</feature>
<feature type="transmembrane region" description="Helical" evidence="4">
    <location>
        <begin position="422"/>
        <end position="442"/>
    </location>
</feature>
<keyword evidence="4" id="KW-1133">Transmembrane helix</keyword>
<comment type="similarity">
    <text evidence="2">Belongs to the major facilitator superfamily. Monocarboxylate porter (TC 2.A.1.13) family.</text>
</comment>
<gene>
    <name evidence="6" type="ORF">DAEQUDRAFT_731188</name>
</gene>
<dbReference type="PANTHER" id="PTHR11360:SF315">
    <property type="entry name" value="TRANSPORTER MCH2-RELATED"/>
    <property type="match status" value="1"/>
</dbReference>
<dbReference type="Pfam" id="PF07690">
    <property type="entry name" value="MFS_1"/>
    <property type="match status" value="1"/>
</dbReference>
<dbReference type="InterPro" id="IPR050327">
    <property type="entry name" value="Proton-linked_MCT"/>
</dbReference>
<accession>A0A165MFV8</accession>
<evidence type="ECO:0000256" key="4">
    <source>
        <dbReference type="SAM" id="Phobius"/>
    </source>
</evidence>
<sequence length="456" mass="48641">MSSVPTAKSSFEQVNEKGISPSPAPQEVSKEEQEAQQLTEVVEPPPDGGLAAWMTVAATFLASFMAFGTGNVWGIYQDAYTTRSDSRFLDVSLFKIGFVGGTAVGFGFAIGPFGNILVSKFGIRAPILLGVLMMAVALELASIATKYWELLLSQGIMFGIGSSLAYIPAIGLPSQWFDKRRGLATGIASSGSGVGAVILSPIVQASIDNLGIPWALRIVGFLCFVCGMVSLAMLRQRVASKKHVQYKVFDLSVLRVPMYPLYLVFAFLQFFGYVTPIFFIPGYCTALGISGPNTSAVLSVTAAINSIGRIIAGRVADHWGVLNVMISFNFLSGVMVLAVWLVTKNLGVMFGFGVLWGLFSGAYWALSVPTSAKIVGMERLGSAAAIQFLMNVIPPIFAAPIGARIIAGTASNDGVSQDSHEAYKYLIVFCALTPIAASLLLVPVRLHFSKKLFAKV</sequence>
<evidence type="ECO:0000259" key="5">
    <source>
        <dbReference type="PROSITE" id="PS50850"/>
    </source>
</evidence>
<dbReference type="PROSITE" id="PS50850">
    <property type="entry name" value="MFS"/>
    <property type="match status" value="1"/>
</dbReference>
<dbReference type="STRING" id="1314783.A0A165MFV8"/>
<proteinExistence type="inferred from homology"/>
<evidence type="ECO:0000313" key="6">
    <source>
        <dbReference type="EMBL" id="KZT65631.1"/>
    </source>
</evidence>
<feature type="transmembrane region" description="Helical" evidence="4">
    <location>
        <begin position="380"/>
        <end position="402"/>
    </location>
</feature>
<dbReference type="EMBL" id="KV429102">
    <property type="protein sequence ID" value="KZT65631.1"/>
    <property type="molecule type" value="Genomic_DNA"/>
</dbReference>
<dbReference type="GO" id="GO:0022857">
    <property type="term" value="F:transmembrane transporter activity"/>
    <property type="evidence" value="ECO:0007669"/>
    <property type="project" value="InterPro"/>
</dbReference>
<feature type="compositionally biased region" description="Polar residues" evidence="3">
    <location>
        <begin position="1"/>
        <end position="13"/>
    </location>
</feature>
<feature type="transmembrane region" description="Helical" evidence="4">
    <location>
        <begin position="261"/>
        <end position="283"/>
    </location>
</feature>
<keyword evidence="4" id="KW-0812">Transmembrane</keyword>
<feature type="transmembrane region" description="Helical" evidence="4">
    <location>
        <begin position="214"/>
        <end position="234"/>
    </location>
</feature>
<feature type="transmembrane region" description="Helical" evidence="4">
    <location>
        <begin position="150"/>
        <end position="170"/>
    </location>
</feature>
<organism evidence="6 7">
    <name type="scientific">Daedalea quercina L-15889</name>
    <dbReference type="NCBI Taxonomy" id="1314783"/>
    <lineage>
        <taxon>Eukaryota</taxon>
        <taxon>Fungi</taxon>
        <taxon>Dikarya</taxon>
        <taxon>Basidiomycota</taxon>
        <taxon>Agaricomycotina</taxon>
        <taxon>Agaricomycetes</taxon>
        <taxon>Polyporales</taxon>
        <taxon>Fomitopsis</taxon>
    </lineage>
</organism>
<dbReference type="Gene3D" id="1.20.1250.20">
    <property type="entry name" value="MFS general substrate transporter like domains"/>
    <property type="match status" value="2"/>
</dbReference>
<feature type="transmembrane region" description="Helical" evidence="4">
    <location>
        <begin position="96"/>
        <end position="118"/>
    </location>
</feature>
<evidence type="ECO:0000256" key="2">
    <source>
        <dbReference type="ARBA" id="ARBA00006727"/>
    </source>
</evidence>
<evidence type="ECO:0000256" key="1">
    <source>
        <dbReference type="ARBA" id="ARBA00004141"/>
    </source>
</evidence>
<dbReference type="InterPro" id="IPR011701">
    <property type="entry name" value="MFS"/>
</dbReference>
<dbReference type="OrthoDB" id="2213137at2759"/>
<feature type="domain" description="Major facilitator superfamily (MFS) profile" evidence="5">
    <location>
        <begin position="258"/>
        <end position="456"/>
    </location>
</feature>
<dbReference type="CDD" id="cd17352">
    <property type="entry name" value="MFS_MCT_SLC16"/>
    <property type="match status" value="1"/>
</dbReference>
<evidence type="ECO:0000313" key="7">
    <source>
        <dbReference type="Proteomes" id="UP000076727"/>
    </source>
</evidence>
<name>A0A165MFV8_9APHY</name>
<dbReference type="Proteomes" id="UP000076727">
    <property type="component" value="Unassembled WGS sequence"/>
</dbReference>
<dbReference type="InterPro" id="IPR020846">
    <property type="entry name" value="MFS_dom"/>
</dbReference>
<reference evidence="6 7" key="1">
    <citation type="journal article" date="2016" name="Mol. Biol. Evol.">
        <title>Comparative Genomics of Early-Diverging Mushroom-Forming Fungi Provides Insights into the Origins of Lignocellulose Decay Capabilities.</title>
        <authorList>
            <person name="Nagy L.G."/>
            <person name="Riley R."/>
            <person name="Tritt A."/>
            <person name="Adam C."/>
            <person name="Daum C."/>
            <person name="Floudas D."/>
            <person name="Sun H."/>
            <person name="Yadav J.S."/>
            <person name="Pangilinan J."/>
            <person name="Larsson K.H."/>
            <person name="Matsuura K."/>
            <person name="Barry K."/>
            <person name="Labutti K."/>
            <person name="Kuo R."/>
            <person name="Ohm R.A."/>
            <person name="Bhattacharya S.S."/>
            <person name="Shirouzu T."/>
            <person name="Yoshinaga Y."/>
            <person name="Martin F.M."/>
            <person name="Grigoriev I.V."/>
            <person name="Hibbett D.S."/>
        </authorList>
    </citation>
    <scope>NUCLEOTIDE SEQUENCE [LARGE SCALE GENOMIC DNA]</scope>
    <source>
        <strain evidence="6 7">L-15889</strain>
    </source>
</reference>
<dbReference type="AlphaFoldDB" id="A0A165MFV8"/>
<feature type="transmembrane region" description="Helical" evidence="4">
    <location>
        <begin position="125"/>
        <end position="144"/>
    </location>
</feature>
<comment type="subcellular location">
    <subcellularLocation>
        <location evidence="1">Membrane</location>
        <topology evidence="1">Multi-pass membrane protein</topology>
    </subcellularLocation>
</comment>
<dbReference type="InterPro" id="IPR036259">
    <property type="entry name" value="MFS_trans_sf"/>
</dbReference>
<keyword evidence="7" id="KW-1185">Reference proteome</keyword>
<keyword evidence="4" id="KW-0472">Membrane</keyword>
<protein>
    <submittedName>
        <fullName evidence="6">MFS general substrate transporter</fullName>
    </submittedName>
</protein>
<dbReference type="SUPFAM" id="SSF103473">
    <property type="entry name" value="MFS general substrate transporter"/>
    <property type="match status" value="1"/>
</dbReference>